<gene>
    <name evidence="1" type="ORF">SPAPADRAFT_65155</name>
</gene>
<name>G3AJQ6_SPAPN</name>
<organism evidence="2">
    <name type="scientific">Spathaspora passalidarum (strain NRRL Y-27907 / 11-Y1)</name>
    <dbReference type="NCBI Taxonomy" id="619300"/>
    <lineage>
        <taxon>Eukaryota</taxon>
        <taxon>Fungi</taxon>
        <taxon>Dikarya</taxon>
        <taxon>Ascomycota</taxon>
        <taxon>Saccharomycotina</taxon>
        <taxon>Pichiomycetes</taxon>
        <taxon>Debaryomycetaceae</taxon>
        <taxon>Spathaspora</taxon>
    </lineage>
</organism>
<dbReference type="GeneID" id="18875024"/>
<proteinExistence type="predicted"/>
<dbReference type="OrthoDB" id="4017834at2759"/>
<dbReference type="AlphaFoldDB" id="G3AJQ6"/>
<dbReference type="Proteomes" id="UP000000709">
    <property type="component" value="Unassembled WGS sequence"/>
</dbReference>
<protein>
    <submittedName>
        <fullName evidence="1">Uncharacterized protein</fullName>
    </submittedName>
</protein>
<accession>G3AJQ6</accession>
<dbReference type="InParanoid" id="G3AJQ6"/>
<dbReference type="RefSeq" id="XP_007373541.1">
    <property type="nucleotide sequence ID" value="XM_007373479.1"/>
</dbReference>
<dbReference type="KEGG" id="spaa:SPAPADRAFT_65155"/>
<reference evidence="1 2" key="1">
    <citation type="journal article" date="2011" name="Proc. Natl. Acad. Sci. U.S.A.">
        <title>Comparative genomics of xylose-fermenting fungi for enhanced biofuel production.</title>
        <authorList>
            <person name="Wohlbach D.J."/>
            <person name="Kuo A."/>
            <person name="Sato T.K."/>
            <person name="Potts K.M."/>
            <person name="Salamov A.A."/>
            <person name="LaButti K.M."/>
            <person name="Sun H."/>
            <person name="Clum A."/>
            <person name="Pangilinan J.L."/>
            <person name="Lindquist E.A."/>
            <person name="Lucas S."/>
            <person name="Lapidus A."/>
            <person name="Jin M."/>
            <person name="Gunawan C."/>
            <person name="Balan V."/>
            <person name="Dale B.E."/>
            <person name="Jeffries T.W."/>
            <person name="Zinkel R."/>
            <person name="Barry K.W."/>
            <person name="Grigoriev I.V."/>
            <person name="Gasch A.P."/>
        </authorList>
    </citation>
    <scope>NUCLEOTIDE SEQUENCE [LARGE SCALE GENOMIC DNA]</scope>
    <source>
        <strain evidence="2">NRRL Y-27907 / 11-Y1</strain>
    </source>
</reference>
<evidence type="ECO:0000313" key="2">
    <source>
        <dbReference type="Proteomes" id="UP000000709"/>
    </source>
</evidence>
<dbReference type="HOGENOM" id="CLU_435446_0_0_1"/>
<sequence length="523" mass="60207">MSKHAVDSIIIVPTDEIVEKYHSYTEILVKGMPEKCVPDTITFTEEPNGEDFPPFEVERVPLSVQFMYHNSAPATVSSATGNPQVLVTTLDKLLQIYDNEESRSDLASVKFLAVDNSSLFFKCTDINGISLIGQRENNGHFYNHLTLLINNLQQLKARTLYKETVTRLELVEHEYHRNHDVTNTKNHTKLVMAKDPTFADPGLYKRLSWELDFLNNQEIQFCFTMTPEHVHKSIITMNQNEKLKQEIESLKLNGEFEQVETLEKSLAKRQSRNDTYVGIFSDILNYEYQYQDVYKPRRFKTSGTFPLSSKKLTGYFTMLKGEELIEYEFVHNLPQSHEVRELLELASRRSLKSTTKQYLHKRKPKSISHFNNLIFKIMARLSEINSEPAIIVVPTYIDTQQLVNQLGESYTEYNTTSVTKNIVMTAKQFIGVDVQTHNVIIADIDSLIHQTALTSGSSENHEKIPGIEDPYGDLFYSFVWKLLATQEQPNIIFGLSSKDEESIRQLFSFNNVSSVIEVNRFIE</sequence>
<evidence type="ECO:0000313" key="1">
    <source>
        <dbReference type="EMBL" id="EGW33957.1"/>
    </source>
</evidence>
<dbReference type="EMBL" id="GL996500">
    <property type="protein sequence ID" value="EGW33957.1"/>
    <property type="molecule type" value="Genomic_DNA"/>
</dbReference>
<dbReference type="eggNOG" id="ENOG502RPZX">
    <property type="taxonomic scope" value="Eukaryota"/>
</dbReference>
<keyword evidence="2" id="KW-1185">Reference proteome</keyword>
<dbReference type="OMA" id="CIVANPS"/>